<evidence type="ECO:0000256" key="3">
    <source>
        <dbReference type="ARBA" id="ARBA00007171"/>
    </source>
</evidence>
<keyword evidence="8 11" id="KW-1133">Transmembrane helix</keyword>
<keyword evidence="9 11" id="KW-0472">Membrane</keyword>
<evidence type="ECO:0000256" key="7">
    <source>
        <dbReference type="ARBA" id="ARBA00022984"/>
    </source>
</evidence>
<dbReference type="GO" id="GO:0005886">
    <property type="term" value="C:plasma membrane"/>
    <property type="evidence" value="ECO:0007669"/>
    <property type="project" value="UniProtKB-SubCell"/>
</dbReference>
<dbReference type="Gene3D" id="3.40.710.10">
    <property type="entry name" value="DD-peptidase/beta-lactamase superfamily"/>
    <property type="match status" value="1"/>
</dbReference>
<evidence type="ECO:0000256" key="4">
    <source>
        <dbReference type="ARBA" id="ARBA00022475"/>
    </source>
</evidence>
<keyword evidence="7" id="KW-0573">Peptidoglycan synthesis</keyword>
<evidence type="ECO:0000256" key="6">
    <source>
        <dbReference type="ARBA" id="ARBA00022960"/>
    </source>
</evidence>
<evidence type="ECO:0000259" key="13">
    <source>
        <dbReference type="Pfam" id="PF03717"/>
    </source>
</evidence>
<dbReference type="Proteomes" id="UP001149140">
    <property type="component" value="Unassembled WGS sequence"/>
</dbReference>
<dbReference type="SUPFAM" id="SSF56519">
    <property type="entry name" value="Penicillin binding protein dimerisation domain"/>
    <property type="match status" value="1"/>
</dbReference>
<dbReference type="InterPro" id="IPR005311">
    <property type="entry name" value="PBP_dimer"/>
</dbReference>
<dbReference type="GO" id="GO:0008360">
    <property type="term" value="P:regulation of cell shape"/>
    <property type="evidence" value="ECO:0007669"/>
    <property type="project" value="UniProtKB-KW"/>
</dbReference>
<comment type="similarity">
    <text evidence="3">Belongs to the transpeptidase family.</text>
</comment>
<proteinExistence type="inferred from homology"/>
<evidence type="ECO:0000313" key="14">
    <source>
        <dbReference type="EMBL" id="MDA0163445.1"/>
    </source>
</evidence>
<protein>
    <submittedName>
        <fullName evidence="14">Penicillin-binding transpeptidase domain-containing protein</fullName>
    </submittedName>
</protein>
<dbReference type="Pfam" id="PF03717">
    <property type="entry name" value="PBP_dimer"/>
    <property type="match status" value="1"/>
</dbReference>
<comment type="subcellular location">
    <subcellularLocation>
        <location evidence="2">Cell membrane</location>
    </subcellularLocation>
    <subcellularLocation>
        <location evidence="1">Membrane</location>
        <topology evidence="1">Single-pass membrane protein</topology>
    </subcellularLocation>
</comment>
<keyword evidence="4" id="KW-1003">Cell membrane</keyword>
<name>A0A9X3MY34_9ACTN</name>
<dbReference type="PANTHER" id="PTHR30627:SF2">
    <property type="entry name" value="PEPTIDOGLYCAN D,D-TRANSPEPTIDASE MRDA"/>
    <property type="match status" value="1"/>
</dbReference>
<evidence type="ECO:0000256" key="9">
    <source>
        <dbReference type="ARBA" id="ARBA00023136"/>
    </source>
</evidence>
<sequence>MPQRVEERIRPITPQLAWRVAVLGGVAFVLFGIVFFRLWYLQVLTGQEAVTQARDNRVRKVRIEAPRGNIVDRYNVPLVRTKAAAVVQMVPSQLPDSVREDADTYRKNLSAAENDRLKAQDSYDAFVRRLKDDGRRNTKAETKERATLKKQAAKARAVDVPAVRPEETDLIALYKRMGKVLGITPKTIHQRVIRGIADAPYSNVTIRTDVPRPEFNYMREYAERFKGVVVEERFLRDYPQEQHAAQIFGRVFEIGPEQLKLDKYSGVAQGTRVGQSGLEKTYDKYLLGTDGYQKVVVDALGRRDDQKVASVKDPQQGQRLKLTLDFNLQKAGDEALQKAIAASQYGARAGAYVAMDPRNGAILAMGSQPSFDATVFARPFTEKTWTSLTSKATGEPLVNRATDSLYPIGSVFKPITALAALGSGLIKANDKVFDDGHYELGPQKYQNAKGASFGPITMSDALKVSSDVFFYKLGEQADSKGPIIQKMAKRLGFGRTTGIDTGGEAPGLVPDSTWRNKAYAKYSDCAKKNHVEERTGDALYKCGGVERTWTTGDNVNLAVGQGDLQATPLQVAVAYSALANGGTIVKPHLGQAIEDGNGVTVQELPVKKGKKIKLDPQDRATVLDGLHRAATEDGGTSADVFKGFPKTYTDNLYGKTGTVERQPNPDQAWYACFVKDGSKPIVVVVTVERGGFGAETAAPAARLILSQWFDVKNREFKTGSDQSN</sequence>
<keyword evidence="15" id="KW-1185">Reference proteome</keyword>
<evidence type="ECO:0000256" key="2">
    <source>
        <dbReference type="ARBA" id="ARBA00004236"/>
    </source>
</evidence>
<evidence type="ECO:0000256" key="10">
    <source>
        <dbReference type="ARBA" id="ARBA00023316"/>
    </source>
</evidence>
<dbReference type="GO" id="GO:0071555">
    <property type="term" value="P:cell wall organization"/>
    <property type="evidence" value="ECO:0007669"/>
    <property type="project" value="UniProtKB-KW"/>
</dbReference>
<evidence type="ECO:0000256" key="1">
    <source>
        <dbReference type="ARBA" id="ARBA00004167"/>
    </source>
</evidence>
<dbReference type="InterPro" id="IPR012338">
    <property type="entry name" value="Beta-lactam/transpept-like"/>
</dbReference>
<keyword evidence="5 11" id="KW-0812">Transmembrane</keyword>
<dbReference type="RefSeq" id="WP_270042691.1">
    <property type="nucleotide sequence ID" value="NZ_JAPDOD010000025.1"/>
</dbReference>
<comment type="caution">
    <text evidence="14">The sequence shown here is derived from an EMBL/GenBank/DDBJ whole genome shotgun (WGS) entry which is preliminary data.</text>
</comment>
<dbReference type="GO" id="GO:0008658">
    <property type="term" value="F:penicillin binding"/>
    <property type="evidence" value="ECO:0007669"/>
    <property type="project" value="InterPro"/>
</dbReference>
<dbReference type="Gene3D" id="3.90.1310.10">
    <property type="entry name" value="Penicillin-binding protein 2a (Domain 2)"/>
    <property type="match status" value="1"/>
</dbReference>
<dbReference type="GO" id="GO:0071972">
    <property type="term" value="F:peptidoglycan L,D-transpeptidase activity"/>
    <property type="evidence" value="ECO:0007669"/>
    <property type="project" value="TreeGrafter"/>
</dbReference>
<feature type="domain" description="Penicillin-binding protein dimerisation" evidence="13">
    <location>
        <begin position="63"/>
        <end position="303"/>
    </location>
</feature>
<accession>A0A9X3MY34</accession>
<dbReference type="EMBL" id="JAPDOD010000025">
    <property type="protein sequence ID" value="MDA0163445.1"/>
    <property type="molecule type" value="Genomic_DNA"/>
</dbReference>
<reference evidence="14" key="1">
    <citation type="submission" date="2022-10" db="EMBL/GenBank/DDBJ databases">
        <title>The WGS of Solirubrobacter ginsenosidimutans DSM 21036.</title>
        <authorList>
            <person name="Jiang Z."/>
        </authorList>
    </citation>
    <scope>NUCLEOTIDE SEQUENCE</scope>
    <source>
        <strain evidence="14">DSM 21036</strain>
    </source>
</reference>
<evidence type="ECO:0000259" key="12">
    <source>
        <dbReference type="Pfam" id="PF00905"/>
    </source>
</evidence>
<dbReference type="Pfam" id="PF00905">
    <property type="entry name" value="Transpeptidase"/>
    <property type="match status" value="1"/>
</dbReference>
<evidence type="ECO:0000256" key="8">
    <source>
        <dbReference type="ARBA" id="ARBA00022989"/>
    </source>
</evidence>
<feature type="domain" description="Penicillin-binding protein transpeptidase" evidence="12">
    <location>
        <begin position="350"/>
        <end position="705"/>
    </location>
</feature>
<dbReference type="InterPro" id="IPR001460">
    <property type="entry name" value="PCN-bd_Tpept"/>
</dbReference>
<dbReference type="SUPFAM" id="SSF56601">
    <property type="entry name" value="beta-lactamase/transpeptidase-like"/>
    <property type="match status" value="1"/>
</dbReference>
<organism evidence="14 15">
    <name type="scientific">Solirubrobacter ginsenosidimutans</name>
    <dbReference type="NCBI Taxonomy" id="490573"/>
    <lineage>
        <taxon>Bacteria</taxon>
        <taxon>Bacillati</taxon>
        <taxon>Actinomycetota</taxon>
        <taxon>Thermoleophilia</taxon>
        <taxon>Solirubrobacterales</taxon>
        <taxon>Solirubrobacteraceae</taxon>
        <taxon>Solirubrobacter</taxon>
    </lineage>
</organism>
<dbReference type="PANTHER" id="PTHR30627">
    <property type="entry name" value="PEPTIDOGLYCAN D,D-TRANSPEPTIDASE"/>
    <property type="match status" value="1"/>
</dbReference>
<keyword evidence="10" id="KW-0961">Cell wall biogenesis/degradation</keyword>
<dbReference type="InterPro" id="IPR036138">
    <property type="entry name" value="PBP_dimer_sf"/>
</dbReference>
<dbReference type="AlphaFoldDB" id="A0A9X3MY34"/>
<evidence type="ECO:0000256" key="5">
    <source>
        <dbReference type="ARBA" id="ARBA00022692"/>
    </source>
</evidence>
<evidence type="ECO:0000256" key="11">
    <source>
        <dbReference type="SAM" id="Phobius"/>
    </source>
</evidence>
<gene>
    <name evidence="14" type="ORF">OM076_24440</name>
</gene>
<evidence type="ECO:0000313" key="15">
    <source>
        <dbReference type="Proteomes" id="UP001149140"/>
    </source>
</evidence>
<dbReference type="InterPro" id="IPR050515">
    <property type="entry name" value="Beta-lactam/transpept"/>
</dbReference>
<dbReference type="GO" id="GO:0009252">
    <property type="term" value="P:peptidoglycan biosynthetic process"/>
    <property type="evidence" value="ECO:0007669"/>
    <property type="project" value="UniProtKB-KW"/>
</dbReference>
<keyword evidence="6" id="KW-0133">Cell shape</keyword>
<feature type="transmembrane region" description="Helical" evidence="11">
    <location>
        <begin position="20"/>
        <end position="40"/>
    </location>
</feature>